<keyword evidence="2" id="KW-1185">Reference proteome</keyword>
<gene>
    <name evidence="1" type="ORF">KFE25_008304</name>
</gene>
<dbReference type="EMBL" id="JAGTXO010000007">
    <property type="protein sequence ID" value="KAG8466925.1"/>
    <property type="molecule type" value="Genomic_DNA"/>
</dbReference>
<name>A0A8J6CEH5_DIALT</name>
<sequence length="113" mass="11724">MLLAPDAGKALPEKVRALLRLGTAGADGGRAALEEAIHPWALLVVAALHGLGESKWGAAGWPRSDFKEQAMRQLARACAHALGARGGAEAGAAPARDETVTLFWGDQSVSRMA</sequence>
<protein>
    <submittedName>
        <fullName evidence="1">Uncharacterized protein</fullName>
    </submittedName>
</protein>
<evidence type="ECO:0000313" key="1">
    <source>
        <dbReference type="EMBL" id="KAG8466925.1"/>
    </source>
</evidence>
<evidence type="ECO:0000313" key="2">
    <source>
        <dbReference type="Proteomes" id="UP000751190"/>
    </source>
</evidence>
<organism evidence="1 2">
    <name type="scientific">Diacronema lutheri</name>
    <name type="common">Unicellular marine alga</name>
    <name type="synonym">Monochrysis lutheri</name>
    <dbReference type="NCBI Taxonomy" id="2081491"/>
    <lineage>
        <taxon>Eukaryota</taxon>
        <taxon>Haptista</taxon>
        <taxon>Haptophyta</taxon>
        <taxon>Pavlovophyceae</taxon>
        <taxon>Pavlovales</taxon>
        <taxon>Pavlovaceae</taxon>
        <taxon>Diacronema</taxon>
    </lineage>
</organism>
<accession>A0A8J6CEH5</accession>
<dbReference type="AlphaFoldDB" id="A0A8J6CEH5"/>
<comment type="caution">
    <text evidence="1">The sequence shown here is derived from an EMBL/GenBank/DDBJ whole genome shotgun (WGS) entry which is preliminary data.</text>
</comment>
<dbReference type="Proteomes" id="UP000751190">
    <property type="component" value="Unassembled WGS sequence"/>
</dbReference>
<proteinExistence type="predicted"/>
<reference evidence="1" key="1">
    <citation type="submission" date="2021-05" db="EMBL/GenBank/DDBJ databases">
        <title>The genome of the haptophyte Pavlova lutheri (Diacronema luteri, Pavlovales) - a model for lipid biosynthesis in eukaryotic algae.</title>
        <authorList>
            <person name="Hulatt C.J."/>
            <person name="Posewitz M.C."/>
        </authorList>
    </citation>
    <scope>NUCLEOTIDE SEQUENCE</scope>
    <source>
        <strain evidence="1">NIVA-4/92</strain>
    </source>
</reference>